<proteinExistence type="inferred from homology"/>
<keyword evidence="2" id="KW-0204">Cytolysis</keyword>
<accession>A0ABP9LWF0</accession>
<dbReference type="InterPro" id="IPR028351">
    <property type="entry name" value="CyaE"/>
</dbReference>
<keyword evidence="2" id="KW-0813">Transport</keyword>
<evidence type="ECO:0000313" key="5">
    <source>
        <dbReference type="Proteomes" id="UP001500227"/>
    </source>
</evidence>
<organism evidence="4 5">
    <name type="scientific">Paenalcaligenes hermetiae</name>
    <dbReference type="NCBI Taxonomy" id="1157987"/>
    <lineage>
        <taxon>Bacteria</taxon>
        <taxon>Pseudomonadati</taxon>
        <taxon>Pseudomonadota</taxon>
        <taxon>Betaproteobacteria</taxon>
        <taxon>Burkholderiales</taxon>
        <taxon>Alcaligenaceae</taxon>
        <taxon>Paenalcaligenes</taxon>
    </lineage>
</organism>
<dbReference type="SUPFAM" id="SSF56954">
    <property type="entry name" value="Outer membrane efflux proteins (OEP)"/>
    <property type="match status" value="1"/>
</dbReference>
<dbReference type="PANTHER" id="PTHR30203:SF29">
    <property type="entry name" value="PROTEIN CYAE"/>
    <property type="match status" value="1"/>
</dbReference>
<dbReference type="PANTHER" id="PTHR30203">
    <property type="entry name" value="OUTER MEMBRANE CATION EFFLUX PROTEIN"/>
    <property type="match status" value="1"/>
</dbReference>
<dbReference type="InterPro" id="IPR003423">
    <property type="entry name" value="OMP_efflux"/>
</dbReference>
<name>A0ABP9LWF0_9BURK</name>
<dbReference type="Gene3D" id="1.20.1600.10">
    <property type="entry name" value="Outer membrane efflux proteins (OEP)"/>
    <property type="match status" value="1"/>
</dbReference>
<comment type="similarity">
    <text evidence="1 2">Belongs to the outer membrane factor (OMF) (TC 1.B.17) family.</text>
</comment>
<comment type="subcellular location">
    <subcellularLocation>
        <location evidence="2">Cell outer membrane</location>
        <topology evidence="2">Peripheral membrane protein</topology>
    </subcellularLocation>
</comment>
<gene>
    <name evidence="4" type="ORF">GCM10023337_02880</name>
</gene>
<keyword evidence="2" id="KW-0472">Membrane</keyword>
<dbReference type="EMBL" id="BAABKD010000001">
    <property type="protein sequence ID" value="GAA5084836.1"/>
    <property type="molecule type" value="Genomic_DNA"/>
</dbReference>
<keyword evidence="2" id="KW-0354">Hemolysis</keyword>
<evidence type="ECO:0000256" key="2">
    <source>
        <dbReference type="PIRNR" id="PIRNR001892"/>
    </source>
</evidence>
<keyword evidence="5" id="KW-1185">Reference proteome</keyword>
<dbReference type="InterPro" id="IPR010131">
    <property type="entry name" value="MdtP/NodT-like"/>
</dbReference>
<sequence>MVSLLVGCQTALPPIPNPPPTVSANPQQPAPTVPTYPPQFNLSHLPEVEQLDTQHSYQLEELIHLAQANNPITRIAWLEAEQAAIAAGMVKATYLPMISASVIGGYQRSKRHTDLDLPLIDIDTRTHSSVHGVVPALSLKWLLFDFGKRNALHGAASDMSFASQVKFNAAHQAIIFNVARTFYEYSAARQKTELARQHLQNTTKLVDAAQSRFQAGVGTAIDVAQAKQLQAQANFRLVQNQGAERNAYHALIAAAGLPPTTQIHIADASDRQLPRYEDLPDDATLQAALAYRPDLIATDAARRAAEKSIDSVKADFLPKVALMGVASAGSTHFNINGLAETSPQSASTAVLLGVSIPLFDGGLRRMRLREAEARAAAAKELVRKNQNDALREIHFAANSLRSALEAYTAATELVDAVRLTYDAALESYEVGLGSMMLATEAANALIDATQAQTVAYSAALIASANLAFMMGQIDIAALPPLHQR</sequence>
<protein>
    <recommendedName>
        <fullName evidence="2">Protein CyaE</fullName>
    </recommendedName>
</protein>
<comment type="caution">
    <text evidence="4">The sequence shown here is derived from an EMBL/GenBank/DDBJ whole genome shotgun (WGS) entry which is preliminary data.</text>
</comment>
<dbReference type="Proteomes" id="UP001500227">
    <property type="component" value="Unassembled WGS sequence"/>
</dbReference>
<evidence type="ECO:0000256" key="1">
    <source>
        <dbReference type="ARBA" id="ARBA00007613"/>
    </source>
</evidence>
<evidence type="ECO:0000256" key="3">
    <source>
        <dbReference type="SAM" id="MobiDB-lite"/>
    </source>
</evidence>
<evidence type="ECO:0000313" key="4">
    <source>
        <dbReference type="EMBL" id="GAA5084836.1"/>
    </source>
</evidence>
<keyword evidence="2" id="KW-0998">Cell outer membrane</keyword>
<dbReference type="Pfam" id="PF02321">
    <property type="entry name" value="OEP"/>
    <property type="match status" value="2"/>
</dbReference>
<dbReference type="PIRSF" id="PIRSF001892">
    <property type="entry name" value="CyaE"/>
    <property type="match status" value="1"/>
</dbReference>
<feature type="region of interest" description="Disordered" evidence="3">
    <location>
        <begin position="15"/>
        <end position="35"/>
    </location>
</feature>
<comment type="function">
    <text evidence="2">CyaE is necessary for transport of calmodulin-sensitive adenylate cyclase-hemolysin (cyclolysin).</text>
</comment>
<reference evidence="5" key="1">
    <citation type="journal article" date="2019" name="Int. J. Syst. Evol. Microbiol.">
        <title>The Global Catalogue of Microorganisms (GCM) 10K type strain sequencing project: providing services to taxonomists for standard genome sequencing and annotation.</title>
        <authorList>
            <consortium name="The Broad Institute Genomics Platform"/>
            <consortium name="The Broad Institute Genome Sequencing Center for Infectious Disease"/>
            <person name="Wu L."/>
            <person name="Ma J."/>
        </authorList>
    </citation>
    <scope>NUCLEOTIDE SEQUENCE [LARGE SCALE GENOMIC DNA]</scope>
    <source>
        <strain evidence="5">JCM 18423</strain>
    </source>
</reference>